<organism evidence="4 5">
    <name type="scientific">Nitzschia inconspicua</name>
    <dbReference type="NCBI Taxonomy" id="303405"/>
    <lineage>
        <taxon>Eukaryota</taxon>
        <taxon>Sar</taxon>
        <taxon>Stramenopiles</taxon>
        <taxon>Ochrophyta</taxon>
        <taxon>Bacillariophyta</taxon>
        <taxon>Bacillariophyceae</taxon>
        <taxon>Bacillariophycidae</taxon>
        <taxon>Bacillariales</taxon>
        <taxon>Bacillariaceae</taxon>
        <taxon>Nitzschia</taxon>
    </lineage>
</organism>
<protein>
    <submittedName>
        <fullName evidence="4">DNA polymerase III PolC</fullName>
    </submittedName>
</protein>
<dbReference type="InterPro" id="IPR029526">
    <property type="entry name" value="PGBD"/>
</dbReference>
<reference evidence="4" key="2">
    <citation type="submission" date="2021-04" db="EMBL/GenBank/DDBJ databases">
        <authorList>
            <person name="Podell S."/>
        </authorList>
    </citation>
    <scope>NUCLEOTIDE SEQUENCE</scope>
    <source>
        <strain evidence="4">Hildebrandi</strain>
    </source>
</reference>
<evidence type="ECO:0000256" key="1">
    <source>
        <dbReference type="PROSITE-ProRule" id="PRU00047"/>
    </source>
</evidence>
<reference evidence="4" key="1">
    <citation type="journal article" date="2021" name="Sci. Rep.">
        <title>Diploid genomic architecture of Nitzschia inconspicua, an elite biomass production diatom.</title>
        <authorList>
            <person name="Oliver A."/>
            <person name="Podell S."/>
            <person name="Pinowska A."/>
            <person name="Traller J.C."/>
            <person name="Smith S.R."/>
            <person name="McClure R."/>
            <person name="Beliaev A."/>
            <person name="Bohutskyi P."/>
            <person name="Hill E.A."/>
            <person name="Rabines A."/>
            <person name="Zheng H."/>
            <person name="Allen L.Z."/>
            <person name="Kuo A."/>
            <person name="Grigoriev I.V."/>
            <person name="Allen A.E."/>
            <person name="Hazlebeck D."/>
            <person name="Allen E.E."/>
        </authorList>
    </citation>
    <scope>NUCLEOTIDE SEQUENCE</scope>
    <source>
        <strain evidence="4">Hildebrandi</strain>
    </source>
</reference>
<keyword evidence="1" id="KW-0862">Zinc</keyword>
<dbReference type="PANTHER" id="PTHR46599">
    <property type="entry name" value="PIGGYBAC TRANSPOSABLE ELEMENT-DERIVED PROTEIN 4"/>
    <property type="match status" value="1"/>
</dbReference>
<dbReference type="InterPro" id="IPR013520">
    <property type="entry name" value="Ribonucl_H"/>
</dbReference>
<name>A0A9K3KC12_9STRA</name>
<dbReference type="EMBL" id="JAGRRH010000027">
    <property type="protein sequence ID" value="KAG7340554.1"/>
    <property type="molecule type" value="Genomic_DNA"/>
</dbReference>
<feature type="compositionally biased region" description="Acidic residues" evidence="2">
    <location>
        <begin position="312"/>
        <end position="321"/>
    </location>
</feature>
<dbReference type="GO" id="GO:0003676">
    <property type="term" value="F:nucleic acid binding"/>
    <property type="evidence" value="ECO:0007669"/>
    <property type="project" value="InterPro"/>
</dbReference>
<dbReference type="PROSITE" id="PS50158">
    <property type="entry name" value="ZF_CCHC"/>
    <property type="match status" value="1"/>
</dbReference>
<evidence type="ECO:0000313" key="4">
    <source>
        <dbReference type="EMBL" id="KAG7340554.1"/>
    </source>
</evidence>
<sequence length="860" mass="97061">MSAEQQLPKRRKCGHCNREGHYRRTCPDLQGTQEDNNDNIMETVLVGGQLGPPSGSAMQEIDLEINWDQVCYVLFDLQTTGGSRTDEDIIELAAMVLGPDGIALEDGSFESFIRPNKEEVSTYITSLTGISNDMVRTAPDLSTVMVDFFEFVNGIVNTFCILSSATIDKIILVAYNGRVFDLPFLIRSLERHNLENLWADNERYGCTIDTLDVARRIFHNATRKPINMKLGSLFHFATGKIMENSHRASSLVKALYAVFRSELFWEGRLGSLKDFTVDGTLVALPVNDSDVSDSDSNVDSLEGNAKTTTEQGQDDESTNDEEFNEIVSDHWEKADFIPSETPMDKFTEYCNFNRRSGRVRTGIQVSLSSVDSPIKAWRLVFSAEILGQIVKHTNKYGGRNAMDWTPINENDLANFIAVLFVRSIQKREDHPSNWFSANPLLESAAAKRISTGCQFGRMLRYLHCCDPDENGTTNEGEYVPSYKILEFKKELEKRWSAVFVPHQELSLKETLLQARSKAAKNGAKLTVISDARSSFVLGVTLNTGEVTTSSESRNESTSKTVQIVQQLCKPFRGTYRTVYVDRSLISLDLLKQLEDMQLYTTGTILPDRIPREMTIPKNSAGFHDLNRGDAVTHLLNYTTMKGEKKEAGLVAWKDRNIVYCMTNDTSTISMDECRRKEDGNVITIKCPQVITNYNENMTGVDVADNMHCNSTVLGQNRSWLRLFFCLLDIGTFNALVLYNEAIKGKKKPCNIDDFKDQLIDALVGGKLKDVLDDNRSVEHTMIHTPEGGRQRCTYCNLMGDVSRTRFLCQGCGVPYCSVGSSRTKRDCFAFAHDNEQIRDICIQNYHRQQKNTRKDFVKKR</sequence>
<feature type="compositionally biased region" description="Low complexity" evidence="2">
    <location>
        <begin position="290"/>
        <end position="300"/>
    </location>
</feature>
<keyword evidence="1" id="KW-0479">Metal-binding</keyword>
<evidence type="ECO:0000313" key="5">
    <source>
        <dbReference type="Proteomes" id="UP000693970"/>
    </source>
</evidence>
<dbReference type="Pfam" id="PF00929">
    <property type="entry name" value="RNase_T"/>
    <property type="match status" value="1"/>
</dbReference>
<accession>A0A9K3KC12</accession>
<dbReference type="Pfam" id="PF13843">
    <property type="entry name" value="DDE_Tnp_1_7"/>
    <property type="match status" value="1"/>
</dbReference>
<proteinExistence type="predicted"/>
<dbReference type="CDD" id="cd06127">
    <property type="entry name" value="DEDDh"/>
    <property type="match status" value="1"/>
</dbReference>
<evidence type="ECO:0000259" key="3">
    <source>
        <dbReference type="PROSITE" id="PS50158"/>
    </source>
</evidence>
<dbReference type="OrthoDB" id="6370142at2759"/>
<dbReference type="GO" id="GO:0008270">
    <property type="term" value="F:zinc ion binding"/>
    <property type="evidence" value="ECO:0007669"/>
    <property type="project" value="UniProtKB-KW"/>
</dbReference>
<feature type="domain" description="CCHC-type" evidence="3">
    <location>
        <begin position="11"/>
        <end position="28"/>
    </location>
</feature>
<dbReference type="InterPro" id="IPR001878">
    <property type="entry name" value="Znf_CCHC"/>
</dbReference>
<keyword evidence="5" id="KW-1185">Reference proteome</keyword>
<feature type="region of interest" description="Disordered" evidence="2">
    <location>
        <begin position="290"/>
        <end position="321"/>
    </location>
</feature>
<dbReference type="Proteomes" id="UP000693970">
    <property type="component" value="Unassembled WGS sequence"/>
</dbReference>
<evidence type="ECO:0000256" key="2">
    <source>
        <dbReference type="SAM" id="MobiDB-lite"/>
    </source>
</evidence>
<keyword evidence="1" id="KW-0863">Zinc-finger</keyword>
<comment type="caution">
    <text evidence="4">The sequence shown here is derived from an EMBL/GenBank/DDBJ whole genome shotgun (WGS) entry which is preliminary data.</text>
</comment>
<dbReference type="AlphaFoldDB" id="A0A9K3KC12"/>
<dbReference type="PANTHER" id="PTHR46599:SF3">
    <property type="entry name" value="PIGGYBAC TRANSPOSABLE ELEMENT-DERIVED PROTEIN 4"/>
    <property type="match status" value="1"/>
</dbReference>
<gene>
    <name evidence="4" type="ORF">IV203_024097</name>
</gene>
<dbReference type="SMART" id="SM00479">
    <property type="entry name" value="EXOIII"/>
    <property type="match status" value="1"/>
</dbReference>